<dbReference type="Proteomes" id="UP001175000">
    <property type="component" value="Unassembled WGS sequence"/>
</dbReference>
<feature type="transmembrane region" description="Helical" evidence="1">
    <location>
        <begin position="6"/>
        <end position="28"/>
    </location>
</feature>
<evidence type="ECO:0000256" key="1">
    <source>
        <dbReference type="SAM" id="Phobius"/>
    </source>
</evidence>
<proteinExistence type="predicted"/>
<feature type="transmembrane region" description="Helical" evidence="1">
    <location>
        <begin position="483"/>
        <end position="504"/>
    </location>
</feature>
<dbReference type="EMBL" id="JAULSU010000002">
    <property type="protein sequence ID" value="KAK0627904.1"/>
    <property type="molecule type" value="Genomic_DNA"/>
</dbReference>
<keyword evidence="1" id="KW-0812">Transmembrane</keyword>
<reference evidence="2" key="1">
    <citation type="submission" date="2023-06" db="EMBL/GenBank/DDBJ databases">
        <title>Genome-scale phylogeny and comparative genomics of the fungal order Sordariales.</title>
        <authorList>
            <consortium name="Lawrence Berkeley National Laboratory"/>
            <person name="Hensen N."/>
            <person name="Bonometti L."/>
            <person name="Westerberg I."/>
            <person name="Brannstrom I.O."/>
            <person name="Guillou S."/>
            <person name="Cros-Aarteil S."/>
            <person name="Calhoun S."/>
            <person name="Haridas S."/>
            <person name="Kuo A."/>
            <person name="Mondo S."/>
            <person name="Pangilinan J."/>
            <person name="Riley R."/>
            <person name="Labutti K."/>
            <person name="Andreopoulos B."/>
            <person name="Lipzen A."/>
            <person name="Chen C."/>
            <person name="Yanf M."/>
            <person name="Daum C."/>
            <person name="Ng V."/>
            <person name="Clum A."/>
            <person name="Steindorff A."/>
            <person name="Ohm R."/>
            <person name="Martin F."/>
            <person name="Silar P."/>
            <person name="Natvig D."/>
            <person name="Lalanne C."/>
            <person name="Gautier V."/>
            <person name="Ament-Velasquez S.L."/>
            <person name="Kruys A."/>
            <person name="Hutchinson M.I."/>
            <person name="Powell A.J."/>
            <person name="Barry K."/>
            <person name="Miller A.N."/>
            <person name="Grigoriev I.V."/>
            <person name="Debuchy R."/>
            <person name="Gladieux P."/>
            <person name="Thoren M.H."/>
            <person name="Johannesson H."/>
        </authorList>
    </citation>
    <scope>NUCLEOTIDE SEQUENCE</scope>
    <source>
        <strain evidence="2">CBS 606.72</strain>
    </source>
</reference>
<accession>A0AA40C7X6</accession>
<keyword evidence="1" id="KW-1133">Transmembrane helix</keyword>
<sequence length="590" mass="64118">MRHGELLWQAFLVAASSALFVLIILTTLTTPWTQALSDEQRPLSWWARVDFGDTLIAVRVMQGVLTAASTTAMSNSFTRLHWNKMANEKGLLLANLLAFSPTTSLMGTAQLIVGKHTKPSTRIYTLARLCLTTFPWVAGILLFARTSLITVFDTALVYNVTSGIGPFNASYVDSFINAFQDQDTSPPTTIVPYAYSSVVHNLITNSLFSTVAEPILCQPSERDLDCASYVVSGGLSLAAPWTPTGNPDHPLVRIRGVPAIQTEFQGRRGAGSSFLDSDCIFFGSRTNRSRIAADLCLSASPDGLLHAGLFLCDGLNSVSRKCRQEPRVDQPLTVIPNITTTMAVFGRQATVISARSNLTITSISDLTPPIPISMTASDVRAYRAALSWLMDFSAANIPAQSSILEIFWDNQDSLSGTYTDGILLQNFRGILAFPIWLFNANNYGNTALNNSELNVGLPPEFYTKAAVVSPLVKLHFDSTLLKVFIVLEGIVVLTLWVALFWLFAPWSSGASFVISSFPAFDFLFKTDVVEAVGDSRSSGDTETGRLKRGKGPKILKRVNQVVVYAASGSESQGGQGEAERVELVVNEASR</sequence>
<dbReference type="AlphaFoldDB" id="A0AA40C7X6"/>
<name>A0AA40C7X6_9PEZI</name>
<comment type="caution">
    <text evidence="2">The sequence shown here is derived from an EMBL/GenBank/DDBJ whole genome shotgun (WGS) entry which is preliminary data.</text>
</comment>
<gene>
    <name evidence="2" type="ORF">B0T14DRAFT_422946</name>
</gene>
<evidence type="ECO:0000313" key="3">
    <source>
        <dbReference type="Proteomes" id="UP001175000"/>
    </source>
</evidence>
<evidence type="ECO:0000313" key="2">
    <source>
        <dbReference type="EMBL" id="KAK0627904.1"/>
    </source>
</evidence>
<keyword evidence="3" id="KW-1185">Reference proteome</keyword>
<feature type="transmembrane region" description="Helical" evidence="1">
    <location>
        <begin position="91"/>
        <end position="113"/>
    </location>
</feature>
<feature type="transmembrane region" description="Helical" evidence="1">
    <location>
        <begin position="125"/>
        <end position="144"/>
    </location>
</feature>
<organism evidence="2 3">
    <name type="scientific">Immersiella caudata</name>
    <dbReference type="NCBI Taxonomy" id="314043"/>
    <lineage>
        <taxon>Eukaryota</taxon>
        <taxon>Fungi</taxon>
        <taxon>Dikarya</taxon>
        <taxon>Ascomycota</taxon>
        <taxon>Pezizomycotina</taxon>
        <taxon>Sordariomycetes</taxon>
        <taxon>Sordariomycetidae</taxon>
        <taxon>Sordariales</taxon>
        <taxon>Lasiosphaeriaceae</taxon>
        <taxon>Immersiella</taxon>
    </lineage>
</organism>
<keyword evidence="1" id="KW-0472">Membrane</keyword>
<protein>
    <submittedName>
        <fullName evidence="2">Uncharacterized protein</fullName>
    </submittedName>
</protein>